<reference evidence="5" key="3">
    <citation type="journal article" date="2019" name="Int. J. Syst. Evol. Microbiol.">
        <title>The Global Catalogue of Microorganisms (GCM) 10K type strain sequencing project: providing services to taxonomists for standard genome sequencing and annotation.</title>
        <authorList>
            <consortium name="The Broad Institute Genomics Platform"/>
            <consortium name="The Broad Institute Genome Sequencing Center for Infectious Disease"/>
            <person name="Wu L."/>
            <person name="Ma J."/>
        </authorList>
    </citation>
    <scope>NUCLEOTIDE SEQUENCE [LARGE SCALE GENOMIC DNA]</scope>
    <source>
        <strain evidence="5">KCTC 62575</strain>
    </source>
</reference>
<dbReference type="Proteomes" id="UP001595455">
    <property type="component" value="Unassembled WGS sequence"/>
</dbReference>
<evidence type="ECO:0000313" key="4">
    <source>
        <dbReference type="Proteomes" id="UP000240957"/>
    </source>
</evidence>
<feature type="transmembrane region" description="Helical" evidence="1">
    <location>
        <begin position="12"/>
        <end position="30"/>
    </location>
</feature>
<evidence type="ECO:0000313" key="5">
    <source>
        <dbReference type="Proteomes" id="UP001595455"/>
    </source>
</evidence>
<dbReference type="OrthoDB" id="6693791at2"/>
<reference evidence="2" key="4">
    <citation type="submission" date="2024-09" db="EMBL/GenBank/DDBJ databases">
        <authorList>
            <person name="Sun Q."/>
            <person name="Mori K."/>
        </authorList>
    </citation>
    <scope>NUCLEOTIDE SEQUENCE</scope>
    <source>
        <strain evidence="2">KCTC 62575</strain>
    </source>
</reference>
<proteinExistence type="predicted"/>
<evidence type="ECO:0000313" key="3">
    <source>
        <dbReference type="EMBL" id="RFC84828.1"/>
    </source>
</evidence>
<feature type="transmembrane region" description="Helical" evidence="1">
    <location>
        <begin position="36"/>
        <end position="56"/>
    </location>
</feature>
<keyword evidence="1" id="KW-0472">Membrane</keyword>
<organism evidence="3 4">
    <name type="scientific">Acinetobacter sichuanensis</name>
    <dbReference type="NCBI Taxonomy" id="2136183"/>
    <lineage>
        <taxon>Bacteria</taxon>
        <taxon>Pseudomonadati</taxon>
        <taxon>Pseudomonadota</taxon>
        <taxon>Gammaproteobacteria</taxon>
        <taxon>Moraxellales</taxon>
        <taxon>Moraxellaceae</taxon>
        <taxon>Acinetobacter</taxon>
    </lineage>
</organism>
<dbReference type="EMBL" id="JBHRSF010000007">
    <property type="protein sequence ID" value="MFC2994564.1"/>
    <property type="molecule type" value="Genomic_DNA"/>
</dbReference>
<keyword evidence="1" id="KW-0812">Transmembrane</keyword>
<dbReference type="AlphaFoldDB" id="A0A371YTP0"/>
<sequence length="101" mass="12029">MLNPSDYYHLRRFLAVLCFLSAFGCLIAFFSTGSQYYILLVIMVILFVLTYFIAPYSQERRSWKSDVAEEVLLDQWFIEGFFHIFVFLIRIVISFVRHIVN</sequence>
<accession>A0A371YTP0</accession>
<dbReference type="EMBL" id="PYIX02000004">
    <property type="protein sequence ID" value="RFC84828.1"/>
    <property type="molecule type" value="Genomic_DNA"/>
</dbReference>
<dbReference type="RefSeq" id="WP_107008059.1">
    <property type="nucleotide sequence ID" value="NZ_JBHRSF010000007.1"/>
</dbReference>
<evidence type="ECO:0000256" key="1">
    <source>
        <dbReference type="SAM" id="Phobius"/>
    </source>
</evidence>
<comment type="caution">
    <text evidence="3">The sequence shown here is derived from an EMBL/GenBank/DDBJ whole genome shotgun (WGS) entry which is preliminary data.</text>
</comment>
<reference evidence="2" key="1">
    <citation type="journal article" date="2014" name="Int. J. Syst. Evol. Microbiol.">
        <title>Complete genome of a new Firmicutes species belonging to the dominant human colonic microbiota ('Ruminococcus bicirculans') reveals two chromosomes and a selective capacity to utilize plant glucans.</title>
        <authorList>
            <consortium name="NISC Comparative Sequencing Program"/>
            <person name="Wegmann U."/>
            <person name="Louis P."/>
            <person name="Goesmann A."/>
            <person name="Henrissat B."/>
            <person name="Duncan S.H."/>
            <person name="Flint H.J."/>
        </authorList>
    </citation>
    <scope>NUCLEOTIDE SEQUENCE</scope>
    <source>
        <strain evidence="2">KCTC 62575</strain>
    </source>
</reference>
<name>A0A371YTP0_9GAMM</name>
<reference evidence="3 4" key="2">
    <citation type="submission" date="2018-08" db="EMBL/GenBank/DDBJ databases">
        <title>The draft genome of Acinetobacter sichuanensis strain WCHAc060041.</title>
        <authorList>
            <person name="Qin J."/>
            <person name="Feng Y."/>
            <person name="Zong Z."/>
        </authorList>
    </citation>
    <scope>NUCLEOTIDE SEQUENCE [LARGE SCALE GENOMIC DNA]</scope>
    <source>
        <strain evidence="3 4">WCHAc060041</strain>
    </source>
</reference>
<protein>
    <submittedName>
        <fullName evidence="3">Uncharacterized protein</fullName>
    </submittedName>
</protein>
<evidence type="ECO:0000313" key="2">
    <source>
        <dbReference type="EMBL" id="MFC2994564.1"/>
    </source>
</evidence>
<gene>
    <name evidence="2" type="ORF">ACFODO_04605</name>
    <name evidence="3" type="ORF">C9E89_004475</name>
</gene>
<dbReference type="Proteomes" id="UP000240957">
    <property type="component" value="Unassembled WGS sequence"/>
</dbReference>
<keyword evidence="5" id="KW-1185">Reference proteome</keyword>
<keyword evidence="1" id="KW-1133">Transmembrane helix</keyword>
<feature type="transmembrane region" description="Helical" evidence="1">
    <location>
        <begin position="76"/>
        <end position="100"/>
    </location>
</feature>